<proteinExistence type="predicted"/>
<reference evidence="2" key="1">
    <citation type="submission" date="2016-11" db="EMBL/GenBank/DDBJ databases">
        <authorList>
            <person name="Schniete J.K."/>
            <person name="Salih T."/>
            <person name="Algora Gallardo L."/>
            <person name="Martinez Fernandez S."/>
            <person name="Herron P.R."/>
        </authorList>
    </citation>
    <scope>NUCLEOTIDE SEQUENCE [LARGE SCALE GENOMIC DNA]</scope>
    <source>
        <strain evidence="2">DSM 41896</strain>
    </source>
</reference>
<reference evidence="1 2" key="2">
    <citation type="submission" date="2017-02" db="EMBL/GenBank/DDBJ databases">
        <title>Draft genome sequence of Streptomyces phaeoluteigriseus type strain DSM41896.</title>
        <authorList>
            <person name="Salih T.S."/>
            <person name="Algora Gallardo L."/>
            <person name="Melo Santos T."/>
            <person name="Filgueira Martinez S."/>
            <person name="Herron P.R."/>
        </authorList>
    </citation>
    <scope>NUCLEOTIDE SEQUENCE [LARGE SCALE GENOMIC DNA]</scope>
    <source>
        <strain evidence="1 2">DSM 41896</strain>
    </source>
</reference>
<sequence>MPPPRPAAPAPAKKKSGCSSGCLGLVVVFGLLSLAGRACDSFDSGDSSKDDARTVRSTPCPERIAARLPGGADAELVEAFRTKNKQITLCRTASGSLYYFGEFSDRREQGIAMKAEETGDGYTARNDPYRYEVHDGVVTIYQSGRQIGEESLTPEPSPS</sequence>
<gene>
    <name evidence="1" type="ORF">BM536_018470</name>
</gene>
<evidence type="ECO:0000313" key="1">
    <source>
        <dbReference type="EMBL" id="OQD54089.1"/>
    </source>
</evidence>
<protein>
    <submittedName>
        <fullName evidence="1">Uncharacterized protein</fullName>
    </submittedName>
</protein>
<comment type="caution">
    <text evidence="1">The sequence shown here is derived from an EMBL/GenBank/DDBJ whole genome shotgun (WGS) entry which is preliminary data.</text>
</comment>
<accession>A0A1V6MNT9</accession>
<dbReference type="AlphaFoldDB" id="A0A1V6MNT9"/>
<evidence type="ECO:0000313" key="2">
    <source>
        <dbReference type="Proteomes" id="UP000184286"/>
    </source>
</evidence>
<dbReference type="Proteomes" id="UP000184286">
    <property type="component" value="Unassembled WGS sequence"/>
</dbReference>
<organism evidence="1 2">
    <name type="scientific">Streptomyces phaeoluteigriseus</name>
    <dbReference type="NCBI Taxonomy" id="114686"/>
    <lineage>
        <taxon>Bacteria</taxon>
        <taxon>Bacillati</taxon>
        <taxon>Actinomycetota</taxon>
        <taxon>Actinomycetes</taxon>
        <taxon>Kitasatosporales</taxon>
        <taxon>Streptomycetaceae</taxon>
        <taxon>Streptomyces</taxon>
        <taxon>Streptomyces aurantiacus group</taxon>
    </lineage>
</organism>
<name>A0A1V6MNT9_9ACTN</name>
<dbReference type="EMBL" id="MPOH02000015">
    <property type="protein sequence ID" value="OQD54089.1"/>
    <property type="molecule type" value="Genomic_DNA"/>
</dbReference>